<dbReference type="Proteomes" id="UP000634780">
    <property type="component" value="Unassembled WGS sequence"/>
</dbReference>
<organism evidence="1 2">
    <name type="scientific">Streptomyces flavofungini</name>
    <dbReference type="NCBI Taxonomy" id="68200"/>
    <lineage>
        <taxon>Bacteria</taxon>
        <taxon>Bacillati</taxon>
        <taxon>Actinomycetota</taxon>
        <taxon>Actinomycetes</taxon>
        <taxon>Kitasatosporales</taxon>
        <taxon>Streptomycetaceae</taxon>
        <taxon>Streptomyces</taxon>
    </lineage>
</organism>
<name>A0ABS0X910_9ACTN</name>
<evidence type="ECO:0000313" key="2">
    <source>
        <dbReference type="Proteomes" id="UP000634780"/>
    </source>
</evidence>
<sequence>MVTIGPVQMLAVEFGPDAKFAGKIIEELESLERFGFIRVIDLLFVQKQKDGTLVSRDYQAEGMGTTVASLLGLETRTLREVEALEEMTDEGYPFGLSQDDIREMASALDPGASAGFVLLEHVWARTLRRVIREAGGVPIAEGFLTPETFGPVAAEVAEAVRALDAAAAEETSQRHARRRLGRL</sequence>
<dbReference type="EMBL" id="JAEKOZ010000013">
    <property type="protein sequence ID" value="MBJ3809685.1"/>
    <property type="molecule type" value="Genomic_DNA"/>
</dbReference>
<proteinExistence type="predicted"/>
<comment type="caution">
    <text evidence="1">The sequence shown here is derived from an EMBL/GenBank/DDBJ whole genome shotgun (WGS) entry which is preliminary data.</text>
</comment>
<accession>A0ABS0X910</accession>
<evidence type="ECO:0000313" key="1">
    <source>
        <dbReference type="EMBL" id="MBJ3809685.1"/>
    </source>
</evidence>
<protein>
    <submittedName>
        <fullName evidence="1">DUF1269 domain-containing protein</fullName>
    </submittedName>
</protein>
<keyword evidence="2" id="KW-1185">Reference proteome</keyword>
<dbReference type="RefSeq" id="WP_190119154.1">
    <property type="nucleotide sequence ID" value="NZ_BMVR01000014.1"/>
</dbReference>
<gene>
    <name evidence="1" type="ORF">JGB26_21605</name>
</gene>
<reference evidence="1 2" key="1">
    <citation type="submission" date="2020-12" db="EMBL/GenBank/DDBJ databases">
        <title>Streptomyces typhae sp. nov., a novel endophytic actinomycete isolated from the root of cattail pollen (Typha angustifolia L.).</title>
        <authorList>
            <person name="Peng C."/>
            <person name="Liu C."/>
        </authorList>
    </citation>
    <scope>NUCLEOTIDE SEQUENCE [LARGE SCALE GENOMIC DNA]</scope>
    <source>
        <strain evidence="1 2">JCM 4753</strain>
    </source>
</reference>